<reference evidence="10 11" key="1">
    <citation type="submission" date="2016-07" db="EMBL/GenBank/DDBJ databases">
        <title>Pervasive Adenine N6-methylation of Active Genes in Fungi.</title>
        <authorList>
            <consortium name="DOE Joint Genome Institute"/>
            <person name="Mondo S.J."/>
            <person name="Dannebaum R.O."/>
            <person name="Kuo R.C."/>
            <person name="Labutti K."/>
            <person name="Haridas S."/>
            <person name="Kuo A."/>
            <person name="Salamov A."/>
            <person name="Ahrendt S.R."/>
            <person name="Lipzen A."/>
            <person name="Sullivan W."/>
            <person name="Andreopoulos W.B."/>
            <person name="Clum A."/>
            <person name="Lindquist E."/>
            <person name="Daum C."/>
            <person name="Ramamoorthy G.K."/>
            <person name="Gryganskyi A."/>
            <person name="Culley D."/>
            <person name="Magnuson J.K."/>
            <person name="James T.Y."/>
            <person name="O'Malley M.A."/>
            <person name="Stajich J.E."/>
            <person name="Spatafora J.W."/>
            <person name="Visel A."/>
            <person name="Grigoriev I.V."/>
        </authorList>
    </citation>
    <scope>NUCLEOTIDE SEQUENCE [LARGE SCALE GENOMIC DNA]</scope>
    <source>
        <strain evidence="10 11">NRRL 1336</strain>
    </source>
</reference>
<dbReference type="PANTHER" id="PTHR47416:SF8">
    <property type="entry name" value="BASIC-LEUCINE ZIPPER TRANSCRIPTION FACTOR E-RELATED"/>
    <property type="match status" value="1"/>
</dbReference>
<proteinExistence type="inferred from homology"/>
<dbReference type="OrthoDB" id="5571888at2759"/>
<evidence type="ECO:0000259" key="9">
    <source>
        <dbReference type="PROSITE" id="PS50217"/>
    </source>
</evidence>
<comment type="subcellular location">
    <subcellularLocation>
        <location evidence="1">Nucleus</location>
    </subcellularLocation>
</comment>
<evidence type="ECO:0000256" key="3">
    <source>
        <dbReference type="ARBA" id="ARBA00023015"/>
    </source>
</evidence>
<feature type="region of interest" description="Disordered" evidence="8">
    <location>
        <begin position="116"/>
        <end position="153"/>
    </location>
</feature>
<evidence type="ECO:0000256" key="1">
    <source>
        <dbReference type="ARBA" id="ARBA00004123"/>
    </source>
</evidence>
<comment type="caution">
    <text evidence="10">The sequence shown here is derived from an EMBL/GenBank/DDBJ whole genome shotgun (WGS) entry which is preliminary data.</text>
</comment>
<dbReference type="Proteomes" id="UP000193560">
    <property type="component" value="Unassembled WGS sequence"/>
</dbReference>
<evidence type="ECO:0000313" key="10">
    <source>
        <dbReference type="EMBL" id="ORZ23977.1"/>
    </source>
</evidence>
<feature type="compositionally biased region" description="Low complexity" evidence="8">
    <location>
        <begin position="116"/>
        <end position="139"/>
    </location>
</feature>
<sequence>MMTFEDIVDMDWLDSHSVKGEPMDLFPNDYVDFNHYLSNDLLSPKPEVVSSPPPLLMASPPPSGMLTPTTATSCSAAAALAAATTTPPPPLTFPTTEQIKQLIELAKHQLALRASQTNVNNTSSTDNTSPSSSASNDNDPCNKSQTASSSDAAVTAPLHTTTPTQHQHQLTTLIKTEQDGTVPSLSRSSSPPSLISDDNNNDLAIPMDIEEKVPSRTTTINNKNNNKKHHLHRDDIGTLEAYAESDGIDIKKLTPKERRQLRNKISARNFRVRRKEYITTLEQQVNDHKKHADSLAEQLGRMEGENKQLRQEVDTLKRQNLLLQQQQQQ</sequence>
<protein>
    <recommendedName>
        <fullName evidence="9">BZIP domain-containing protein</fullName>
    </recommendedName>
</protein>
<keyword evidence="11" id="KW-1185">Reference proteome</keyword>
<dbReference type="PROSITE" id="PS00036">
    <property type="entry name" value="BZIP_BASIC"/>
    <property type="match status" value="1"/>
</dbReference>
<feature type="region of interest" description="Disordered" evidence="8">
    <location>
        <begin position="176"/>
        <end position="202"/>
    </location>
</feature>
<dbReference type="GO" id="GO:0003677">
    <property type="term" value="F:DNA binding"/>
    <property type="evidence" value="ECO:0007669"/>
    <property type="project" value="UniProtKB-KW"/>
</dbReference>
<keyword evidence="7" id="KW-0175">Coiled coil</keyword>
<dbReference type="PROSITE" id="PS50217">
    <property type="entry name" value="BZIP"/>
    <property type="match status" value="1"/>
</dbReference>
<dbReference type="InterPro" id="IPR046347">
    <property type="entry name" value="bZIP_sf"/>
</dbReference>
<keyword evidence="6" id="KW-0539">Nucleus</keyword>
<dbReference type="AlphaFoldDB" id="A0A1X2IXG7"/>
<dbReference type="SMART" id="SM00338">
    <property type="entry name" value="BRLZ"/>
    <property type="match status" value="1"/>
</dbReference>
<evidence type="ECO:0000313" key="11">
    <source>
        <dbReference type="Proteomes" id="UP000193560"/>
    </source>
</evidence>
<keyword evidence="3" id="KW-0805">Transcription regulation</keyword>
<feature type="compositionally biased region" description="Low complexity" evidence="8">
    <location>
        <begin position="183"/>
        <end position="202"/>
    </location>
</feature>
<evidence type="ECO:0000256" key="7">
    <source>
        <dbReference type="SAM" id="Coils"/>
    </source>
</evidence>
<dbReference type="Gene3D" id="1.20.5.170">
    <property type="match status" value="1"/>
</dbReference>
<evidence type="ECO:0000256" key="4">
    <source>
        <dbReference type="ARBA" id="ARBA00023125"/>
    </source>
</evidence>
<evidence type="ECO:0000256" key="2">
    <source>
        <dbReference type="ARBA" id="ARBA00007163"/>
    </source>
</evidence>
<dbReference type="EMBL" id="MCGE01000002">
    <property type="protein sequence ID" value="ORZ23977.1"/>
    <property type="molecule type" value="Genomic_DNA"/>
</dbReference>
<evidence type="ECO:0000256" key="8">
    <source>
        <dbReference type="SAM" id="MobiDB-lite"/>
    </source>
</evidence>
<keyword evidence="4" id="KW-0238">DNA-binding</keyword>
<dbReference type="STRING" id="90262.A0A1X2IXG7"/>
<dbReference type="CDD" id="cd14810">
    <property type="entry name" value="bZIP_u1"/>
    <property type="match status" value="1"/>
</dbReference>
<keyword evidence="5" id="KW-0804">Transcription</keyword>
<accession>A0A1X2IXG7</accession>
<evidence type="ECO:0000256" key="5">
    <source>
        <dbReference type="ARBA" id="ARBA00023163"/>
    </source>
</evidence>
<dbReference type="InterPro" id="IPR004827">
    <property type="entry name" value="bZIP"/>
</dbReference>
<feature type="coiled-coil region" evidence="7">
    <location>
        <begin position="278"/>
        <end position="326"/>
    </location>
</feature>
<dbReference type="PANTHER" id="PTHR47416">
    <property type="entry name" value="BASIC-LEUCINE ZIPPER TRANSCRIPTION FACTOR F-RELATED"/>
    <property type="match status" value="1"/>
</dbReference>
<evidence type="ECO:0000256" key="6">
    <source>
        <dbReference type="ARBA" id="ARBA00023242"/>
    </source>
</evidence>
<dbReference type="GO" id="GO:0003700">
    <property type="term" value="F:DNA-binding transcription factor activity"/>
    <property type="evidence" value="ECO:0007669"/>
    <property type="project" value="InterPro"/>
</dbReference>
<dbReference type="SUPFAM" id="SSF57959">
    <property type="entry name" value="Leucine zipper domain"/>
    <property type="match status" value="1"/>
</dbReference>
<feature type="domain" description="BZIP" evidence="9">
    <location>
        <begin position="256"/>
        <end position="316"/>
    </location>
</feature>
<organism evidence="10 11">
    <name type="scientific">Absidia repens</name>
    <dbReference type="NCBI Taxonomy" id="90262"/>
    <lineage>
        <taxon>Eukaryota</taxon>
        <taxon>Fungi</taxon>
        <taxon>Fungi incertae sedis</taxon>
        <taxon>Mucoromycota</taxon>
        <taxon>Mucoromycotina</taxon>
        <taxon>Mucoromycetes</taxon>
        <taxon>Mucorales</taxon>
        <taxon>Cunninghamellaceae</taxon>
        <taxon>Absidia</taxon>
    </lineage>
</organism>
<comment type="similarity">
    <text evidence="2">Belongs to the bZIP family.</text>
</comment>
<dbReference type="GO" id="GO:0005634">
    <property type="term" value="C:nucleus"/>
    <property type="evidence" value="ECO:0007669"/>
    <property type="project" value="UniProtKB-SubCell"/>
</dbReference>
<dbReference type="Pfam" id="PF00170">
    <property type="entry name" value="bZIP_1"/>
    <property type="match status" value="1"/>
</dbReference>
<name>A0A1X2IXG7_9FUNG</name>
<gene>
    <name evidence="10" type="ORF">BCR42DRAFT_401961</name>
</gene>
<feature type="compositionally biased region" description="Polar residues" evidence="8">
    <location>
        <begin position="141"/>
        <end position="152"/>
    </location>
</feature>